<dbReference type="AlphaFoldDB" id="A0A7S2KZ05"/>
<organism evidence="3">
    <name type="scientific">Leptocylindrus danicus</name>
    <dbReference type="NCBI Taxonomy" id="163516"/>
    <lineage>
        <taxon>Eukaryota</taxon>
        <taxon>Sar</taxon>
        <taxon>Stramenopiles</taxon>
        <taxon>Ochrophyta</taxon>
        <taxon>Bacillariophyta</taxon>
        <taxon>Coscinodiscophyceae</taxon>
        <taxon>Chaetocerotophycidae</taxon>
        <taxon>Leptocylindrales</taxon>
        <taxon>Leptocylindraceae</taxon>
        <taxon>Leptocylindrus</taxon>
    </lineage>
</organism>
<feature type="coiled-coil region" evidence="1">
    <location>
        <begin position="4"/>
        <end position="31"/>
    </location>
</feature>
<sequence length="193" mass="22487">MNSNKILKKIRDELLQQIQVLENRNADVSEIRNLTRGRKAHWKTTLCMSKGDFKDFWLKVQRAVYDSRQEARERESSRIAAIEKQQQISKVKAKASAFENPPRKLKRLHKNVTSGSKTPVSECAKPPSRKLKKVRRDPPTSPLRKHKKVRKAPSTTSSKHKKRRKIDNHGPWSKAINIGTTRFKFQWESVKKI</sequence>
<protein>
    <submittedName>
        <fullName evidence="3">Uncharacterized protein</fullName>
    </submittedName>
</protein>
<gene>
    <name evidence="3" type="ORF">LDAN0321_LOCUS13057</name>
</gene>
<reference evidence="3" key="1">
    <citation type="submission" date="2021-01" db="EMBL/GenBank/DDBJ databases">
        <authorList>
            <person name="Corre E."/>
            <person name="Pelletier E."/>
            <person name="Niang G."/>
            <person name="Scheremetjew M."/>
            <person name="Finn R."/>
            <person name="Kale V."/>
            <person name="Holt S."/>
            <person name="Cochrane G."/>
            <person name="Meng A."/>
            <person name="Brown T."/>
            <person name="Cohen L."/>
        </authorList>
    </citation>
    <scope>NUCLEOTIDE SEQUENCE</scope>
    <source>
        <strain evidence="3">B650</strain>
    </source>
</reference>
<proteinExistence type="predicted"/>
<name>A0A7S2KZ05_9STRA</name>
<dbReference type="EMBL" id="HBGY01020711">
    <property type="protein sequence ID" value="CAD9589928.1"/>
    <property type="molecule type" value="Transcribed_RNA"/>
</dbReference>
<accession>A0A7S2KZ05</accession>
<evidence type="ECO:0000313" key="3">
    <source>
        <dbReference type="EMBL" id="CAD9589928.1"/>
    </source>
</evidence>
<evidence type="ECO:0000256" key="1">
    <source>
        <dbReference type="SAM" id="Coils"/>
    </source>
</evidence>
<evidence type="ECO:0000256" key="2">
    <source>
        <dbReference type="SAM" id="MobiDB-lite"/>
    </source>
</evidence>
<keyword evidence="1" id="KW-0175">Coiled coil</keyword>
<feature type="region of interest" description="Disordered" evidence="2">
    <location>
        <begin position="91"/>
        <end position="174"/>
    </location>
</feature>